<evidence type="ECO:0000256" key="2">
    <source>
        <dbReference type="ARBA" id="ARBA00023315"/>
    </source>
</evidence>
<dbReference type="PANTHER" id="PTHR43072:SF23">
    <property type="entry name" value="UPF0039 PROTEIN C11D3.02C"/>
    <property type="match status" value="1"/>
</dbReference>
<comment type="caution">
    <text evidence="4">The sequence shown here is derived from an EMBL/GenBank/DDBJ whole genome shotgun (WGS) entry which is preliminary data.</text>
</comment>
<dbReference type="Proteomes" id="UP000709466">
    <property type="component" value="Unassembled WGS sequence"/>
</dbReference>
<dbReference type="CDD" id="cd04301">
    <property type="entry name" value="NAT_SF"/>
    <property type="match status" value="1"/>
</dbReference>
<sequence>MDIRDAIDADAAVLTEIYNHEVANGTALWNVKPVDEAQRLAFLADRRAAGLPVLVAEIDGEVAGYASYGPFRPQDGFHQTMEHSVYLRPTFQGRGIGPALMEALIVRARDGGVHALVGAIDGVNTGSIRLHERLGFTEVGRLPQTGQKFGRWLDLVLMQLTLDDRPAP</sequence>
<organism evidence="4 5">
    <name type="scientific">Marivivens donghaensis</name>
    <dbReference type="NCBI Taxonomy" id="1699413"/>
    <lineage>
        <taxon>Bacteria</taxon>
        <taxon>Pseudomonadati</taxon>
        <taxon>Pseudomonadota</taxon>
        <taxon>Alphaproteobacteria</taxon>
        <taxon>Rhodobacterales</taxon>
        <taxon>Paracoccaceae</taxon>
        <taxon>Marivivens group</taxon>
        <taxon>Marivivens</taxon>
    </lineage>
</organism>
<dbReference type="InterPro" id="IPR016181">
    <property type="entry name" value="Acyl_CoA_acyltransferase"/>
</dbReference>
<accession>A0ABX0VXY7</accession>
<dbReference type="PROSITE" id="PS51186">
    <property type="entry name" value="GNAT"/>
    <property type="match status" value="1"/>
</dbReference>
<keyword evidence="5" id="KW-1185">Reference proteome</keyword>
<dbReference type="EMBL" id="JAATOP010000005">
    <property type="protein sequence ID" value="NIY72679.1"/>
    <property type="molecule type" value="Genomic_DNA"/>
</dbReference>
<dbReference type="RefSeq" id="WP_167638056.1">
    <property type="nucleotide sequence ID" value="NZ_JAATOP010000005.1"/>
</dbReference>
<dbReference type="SUPFAM" id="SSF55729">
    <property type="entry name" value="Acyl-CoA N-acyltransferases (Nat)"/>
    <property type="match status" value="1"/>
</dbReference>
<keyword evidence="2" id="KW-0012">Acyltransferase</keyword>
<evidence type="ECO:0000313" key="4">
    <source>
        <dbReference type="EMBL" id="NIY72679.1"/>
    </source>
</evidence>
<dbReference type="Pfam" id="PF00583">
    <property type="entry name" value="Acetyltransf_1"/>
    <property type="match status" value="1"/>
</dbReference>
<protein>
    <submittedName>
        <fullName evidence="4">N-acetyltransferase</fullName>
    </submittedName>
</protein>
<reference evidence="4 5" key="1">
    <citation type="submission" date="2020-03" db="EMBL/GenBank/DDBJ databases">
        <title>Bacterial isolates of synthetic phycosphere.</title>
        <authorList>
            <person name="Fu H."/>
            <person name="Moran M.A."/>
        </authorList>
    </citation>
    <scope>NUCLEOTIDE SEQUENCE [LARGE SCALE GENOMIC DNA]</scope>
    <source>
        <strain evidence="4 5">HF1</strain>
    </source>
</reference>
<keyword evidence="1" id="KW-0808">Transferase</keyword>
<evidence type="ECO:0000313" key="5">
    <source>
        <dbReference type="Proteomes" id="UP000709466"/>
    </source>
</evidence>
<proteinExistence type="predicted"/>
<evidence type="ECO:0000259" key="3">
    <source>
        <dbReference type="PROSITE" id="PS51186"/>
    </source>
</evidence>
<dbReference type="InterPro" id="IPR000182">
    <property type="entry name" value="GNAT_dom"/>
</dbReference>
<name>A0ABX0VXY7_9RHOB</name>
<evidence type="ECO:0000256" key="1">
    <source>
        <dbReference type="ARBA" id="ARBA00022679"/>
    </source>
</evidence>
<dbReference type="PANTHER" id="PTHR43072">
    <property type="entry name" value="N-ACETYLTRANSFERASE"/>
    <property type="match status" value="1"/>
</dbReference>
<feature type="domain" description="N-acetyltransferase" evidence="3">
    <location>
        <begin position="1"/>
        <end position="163"/>
    </location>
</feature>
<dbReference type="Gene3D" id="3.40.630.30">
    <property type="match status" value="1"/>
</dbReference>
<gene>
    <name evidence="4" type="ORF">HCZ30_09550</name>
</gene>